<dbReference type="GO" id="GO:0006508">
    <property type="term" value="P:proteolysis"/>
    <property type="evidence" value="ECO:0007669"/>
    <property type="project" value="InterPro"/>
</dbReference>
<dbReference type="Pfam" id="PF03577">
    <property type="entry name" value="Peptidase_C69"/>
    <property type="match status" value="1"/>
</dbReference>
<organism evidence="1 2">
    <name type="scientific">Thermofilum adornatum 1505</name>
    <dbReference type="NCBI Taxonomy" id="697581"/>
    <lineage>
        <taxon>Archaea</taxon>
        <taxon>Thermoproteota</taxon>
        <taxon>Thermoprotei</taxon>
        <taxon>Thermofilales</taxon>
        <taxon>Thermofilaceae</taxon>
        <taxon>Thermofilum</taxon>
    </lineage>
</organism>
<dbReference type="GeneID" id="25406319"/>
<dbReference type="GO" id="GO:0070004">
    <property type="term" value="F:cysteine-type exopeptidase activity"/>
    <property type="evidence" value="ECO:0007669"/>
    <property type="project" value="InterPro"/>
</dbReference>
<dbReference type="AlphaFoldDB" id="A0A3G1A6V9"/>
<sequence length="433" mass="49643">MCDTLVALKGYTKGNVTIFAKNSDREPNEAQVLEYIPPTQHTEEKVKTTYLYVEQVDKTYGVLISRPFWMWGAEMGVNEHGVAIGNEAVFTREKYADKGLTGMDLLRLALERSRTAKEALEWITGLLEEYGQGGNCSYFGKMFYHNSFIIADPREAWVLETVGKHWVAERVKDVRTISNALSIGEKWDLSSDGLEEYMKQKNCGKSFKDCFSDRVYTWVSKGRERQQYTQKQLENNLGKIDFFLVARIMRSHGHEPYDPSRGSNRDICMHAGGFTRPSQTASSMIALLFEDAPLVFATGTSLPCISMYKPVFVNAGLPDLGPKPASAYDGGQSIWWRHEMLARKLVYNYPRYAPRIASELQSLERDYYEKALEAREGYLQGKIDAEELKKLTAEAFERVSTIEEKYIREIDKGRSFNVPYMLYWRKINKKANI</sequence>
<dbReference type="KEGG" id="tcb:TCARB_0893"/>
<proteinExistence type="predicted"/>
<evidence type="ECO:0000313" key="2">
    <source>
        <dbReference type="Proteomes" id="UP000266720"/>
    </source>
</evidence>
<dbReference type="Proteomes" id="UP000266720">
    <property type="component" value="Chromosome"/>
</dbReference>
<dbReference type="PANTHER" id="PTHR12994:SF17">
    <property type="entry name" value="LD30995P"/>
    <property type="match status" value="1"/>
</dbReference>
<protein>
    <submittedName>
        <fullName evidence="1">Peptidase U34, dipeptidase</fullName>
    </submittedName>
</protein>
<dbReference type="STRING" id="697581.TCARB_0893"/>
<gene>
    <name evidence="1" type="ORF">TCARB_0893</name>
</gene>
<evidence type="ECO:0000313" key="1">
    <source>
        <dbReference type="EMBL" id="AJB41943.1"/>
    </source>
</evidence>
<dbReference type="Gene3D" id="3.60.60.10">
    <property type="entry name" value="Penicillin V Acylase, Chain A"/>
    <property type="match status" value="1"/>
</dbReference>
<name>A0A3G1A6V9_9CREN</name>
<dbReference type="RefSeq" id="WP_052886818.1">
    <property type="nucleotide sequence ID" value="NZ_CP007493.1"/>
</dbReference>
<dbReference type="InterPro" id="IPR005322">
    <property type="entry name" value="Peptidase_C69"/>
</dbReference>
<accession>A0A3G1A6V9</accession>
<reference evidence="2" key="1">
    <citation type="book" date="2010" name="EXTREMOPHILES" publisher="0:0-0">
        <title>Complete genome sequences of ten hyperthermophilic archaea reveal their metabolic capabilities and possible ecological roles.</title>
        <editorList>
            <person name="?"/>
        </editorList>
        <authorList>
            <person name="Ravin N.V."/>
            <person name="Mardanov A.V."/>
            <person name="Bonch-Osmolovskaya E.A."/>
            <person name="Skryabin K.G."/>
        </authorList>
    </citation>
    <scope>NUCLEOTIDE SEQUENCE [LARGE SCALE GENOMIC DNA]</scope>
    <source>
        <strain evidence="2">1505</strain>
    </source>
</reference>
<dbReference type="PANTHER" id="PTHR12994">
    <property type="entry name" value="SECERNIN"/>
    <property type="match status" value="1"/>
</dbReference>
<dbReference type="EMBL" id="CP007493">
    <property type="protein sequence ID" value="AJB41943.1"/>
    <property type="molecule type" value="Genomic_DNA"/>
</dbReference>
<dbReference type="GO" id="GO:0016805">
    <property type="term" value="F:dipeptidase activity"/>
    <property type="evidence" value="ECO:0007669"/>
    <property type="project" value="InterPro"/>
</dbReference>